<sequence>MGKIVLLGDRYTVSLFKTMGAEGKTVEDPFILEKEIDSIKKRDDVDLVLITRDIYEPVREKIDSIVSTLTKPLITVIPSPFSESKPIDVKKMVLKALGFG</sequence>
<dbReference type="InterPro" id="IPR036906">
    <property type="entry name" value="ATPase_V1_fsu_sf"/>
</dbReference>
<name>F4FZP9_METCR</name>
<keyword evidence="3" id="KW-0406">Ion transport</keyword>
<dbReference type="InterPro" id="IPR008218">
    <property type="entry name" value="ATPase_V1-cplx_f_g_su"/>
</dbReference>
<evidence type="ECO:0000256" key="2">
    <source>
        <dbReference type="ARBA" id="ARBA00022448"/>
    </source>
</evidence>
<dbReference type="STRING" id="1006006.Mcup_0370"/>
<dbReference type="PATRIC" id="fig|1006006.8.peg.371"/>
<keyword evidence="5" id="KW-1185">Reference proteome</keyword>
<dbReference type="AlphaFoldDB" id="F4FZP9"/>
<dbReference type="EMBL" id="CP002656">
    <property type="protein sequence ID" value="AEB94478.1"/>
    <property type="molecule type" value="Genomic_DNA"/>
</dbReference>
<reference evidence="4 5" key="1">
    <citation type="journal article" date="2011" name="J. Bacteriol.">
        <title>Complete genome sequence of Metallosphaera cuprina, a metal sulfide-oxidizing archaeon from a hot spring.</title>
        <authorList>
            <person name="Liu L.J."/>
            <person name="You X.Y."/>
            <person name="Zheng H."/>
            <person name="Wang S."/>
            <person name="Jiang C.Y."/>
            <person name="Liu S.J."/>
        </authorList>
    </citation>
    <scope>NUCLEOTIDE SEQUENCE [LARGE SCALE GENOMIC DNA]</scope>
    <source>
        <strain evidence="4 5">Ar-4</strain>
    </source>
</reference>
<dbReference type="KEGG" id="mcn:Mcup_0370"/>
<evidence type="ECO:0000256" key="1">
    <source>
        <dbReference type="ARBA" id="ARBA00010148"/>
    </source>
</evidence>
<dbReference type="HOGENOM" id="CLU_135754_3_1_2"/>
<dbReference type="GO" id="GO:0046961">
    <property type="term" value="F:proton-transporting ATPase activity, rotational mechanism"/>
    <property type="evidence" value="ECO:0007669"/>
    <property type="project" value="InterPro"/>
</dbReference>
<dbReference type="Gene3D" id="3.40.50.10580">
    <property type="entry name" value="ATPase, V1 complex, subunit F"/>
    <property type="match status" value="1"/>
</dbReference>
<dbReference type="Pfam" id="PF01990">
    <property type="entry name" value="ATP-synt_F"/>
    <property type="match status" value="1"/>
</dbReference>
<dbReference type="OrthoDB" id="24971at2157"/>
<proteinExistence type="inferred from homology"/>
<evidence type="ECO:0000313" key="4">
    <source>
        <dbReference type="EMBL" id="AEB94478.1"/>
    </source>
</evidence>
<gene>
    <name evidence="4" type="ordered locus">Mcup_0370</name>
</gene>
<evidence type="ECO:0000313" key="5">
    <source>
        <dbReference type="Proteomes" id="UP000007812"/>
    </source>
</evidence>
<dbReference type="GeneID" id="10492564"/>
<dbReference type="Proteomes" id="UP000007812">
    <property type="component" value="Chromosome"/>
</dbReference>
<dbReference type="RefSeq" id="WP_013736976.1">
    <property type="nucleotide sequence ID" value="NC_015435.1"/>
</dbReference>
<dbReference type="SUPFAM" id="SSF159468">
    <property type="entry name" value="AtpF-like"/>
    <property type="match status" value="1"/>
</dbReference>
<comment type="similarity">
    <text evidence="1">Belongs to the V-ATPase F subunit family.</text>
</comment>
<evidence type="ECO:0000256" key="3">
    <source>
        <dbReference type="ARBA" id="ARBA00023065"/>
    </source>
</evidence>
<keyword evidence="2" id="KW-0813">Transport</keyword>
<accession>F4FZP9</accession>
<organism evidence="4 5">
    <name type="scientific">Metallosphaera cuprina (strain Ar-4)</name>
    <dbReference type="NCBI Taxonomy" id="1006006"/>
    <lineage>
        <taxon>Archaea</taxon>
        <taxon>Thermoproteota</taxon>
        <taxon>Thermoprotei</taxon>
        <taxon>Sulfolobales</taxon>
        <taxon>Sulfolobaceae</taxon>
        <taxon>Metallosphaera</taxon>
    </lineage>
</organism>
<dbReference type="eggNOG" id="arCOG04102">
    <property type="taxonomic scope" value="Archaea"/>
</dbReference>
<protein>
    <submittedName>
        <fullName evidence="4">Vacuolar H+-transporting two-sector ATPase, F subunit</fullName>
    </submittedName>
</protein>